<dbReference type="EMBL" id="DVJS01000126">
    <property type="protein sequence ID" value="HIS97337.1"/>
    <property type="molecule type" value="Genomic_DNA"/>
</dbReference>
<evidence type="ECO:0000313" key="3">
    <source>
        <dbReference type="Proteomes" id="UP000886876"/>
    </source>
</evidence>
<comment type="caution">
    <text evidence="2">The sequence shown here is derived from an EMBL/GenBank/DDBJ whole genome shotgun (WGS) entry which is preliminary data.</text>
</comment>
<reference evidence="2" key="2">
    <citation type="journal article" date="2021" name="PeerJ">
        <title>Extensive microbial diversity within the chicken gut microbiome revealed by metagenomics and culture.</title>
        <authorList>
            <person name="Gilroy R."/>
            <person name="Ravi A."/>
            <person name="Getino M."/>
            <person name="Pursley I."/>
            <person name="Horton D.L."/>
            <person name="Alikhan N.F."/>
            <person name="Baker D."/>
            <person name="Gharbi K."/>
            <person name="Hall N."/>
            <person name="Watson M."/>
            <person name="Adriaenssens E.M."/>
            <person name="Foster-Nyarko E."/>
            <person name="Jarju S."/>
            <person name="Secka A."/>
            <person name="Antonio M."/>
            <person name="Oren A."/>
            <person name="Chaudhuri R.R."/>
            <person name="La Ragione R."/>
            <person name="Hildebrand F."/>
            <person name="Pallen M.J."/>
        </authorList>
    </citation>
    <scope>NUCLEOTIDE SEQUENCE</scope>
    <source>
        <strain evidence="2">ChiHecec3B27-6122</strain>
    </source>
</reference>
<evidence type="ECO:0000259" key="1">
    <source>
        <dbReference type="Pfam" id="PF26226"/>
    </source>
</evidence>
<accession>A0A9D1G4F0</accession>
<name>A0A9D1G4F0_9FIRM</name>
<protein>
    <recommendedName>
        <fullName evidence="1">DUF8052 domain-containing protein</fullName>
    </recommendedName>
</protein>
<feature type="domain" description="DUF8052" evidence="1">
    <location>
        <begin position="6"/>
        <end position="164"/>
    </location>
</feature>
<sequence>MAWDRAKLLEKLRESYEYYYDIEDGNADSGLPLLYTATFHVRSEGYVLIKKAKIWAAETNEYAYIFSVPVLDADTASRCMDFALEDGLPKIKPDPEHRESYIIALFVADVIEDEAAKIIRSRKFYKSFKLGLWGWTALRTAAVGLEKELIETNKAGGNLVSFFRKLLRSEKV</sequence>
<dbReference type="Proteomes" id="UP000886876">
    <property type="component" value="Unassembled WGS sequence"/>
</dbReference>
<organism evidence="2 3">
    <name type="scientific">Candidatus Scatomorpha pullistercoris</name>
    <dbReference type="NCBI Taxonomy" id="2840929"/>
    <lineage>
        <taxon>Bacteria</taxon>
        <taxon>Bacillati</taxon>
        <taxon>Bacillota</taxon>
        <taxon>Clostridia</taxon>
        <taxon>Eubacteriales</taxon>
        <taxon>Candidatus Scatomorpha</taxon>
    </lineage>
</organism>
<gene>
    <name evidence="2" type="ORF">IAD42_05110</name>
</gene>
<reference evidence="2" key="1">
    <citation type="submission" date="2020-10" db="EMBL/GenBank/DDBJ databases">
        <authorList>
            <person name="Gilroy R."/>
        </authorList>
    </citation>
    <scope>NUCLEOTIDE SEQUENCE</scope>
    <source>
        <strain evidence="2">ChiHecec3B27-6122</strain>
    </source>
</reference>
<dbReference type="AlphaFoldDB" id="A0A9D1G4F0"/>
<evidence type="ECO:0000313" key="2">
    <source>
        <dbReference type="EMBL" id="HIS97337.1"/>
    </source>
</evidence>
<proteinExistence type="predicted"/>
<dbReference type="InterPro" id="IPR058365">
    <property type="entry name" value="DUF8052"/>
</dbReference>
<dbReference type="Pfam" id="PF26226">
    <property type="entry name" value="DUF8052"/>
    <property type="match status" value="1"/>
</dbReference>